<protein>
    <submittedName>
        <fullName evidence="6">S-adenosylmethionine:tRNA ribosyltransferase-isomerase</fullName>
    </submittedName>
</protein>
<dbReference type="Proteomes" id="UP001500751">
    <property type="component" value="Unassembled WGS sequence"/>
</dbReference>
<gene>
    <name evidence="6" type="ORF">GCM10009839_55290</name>
</gene>
<keyword evidence="2" id="KW-0808">Transferase</keyword>
<evidence type="ECO:0000256" key="4">
    <source>
        <dbReference type="ARBA" id="ARBA00022785"/>
    </source>
</evidence>
<feature type="compositionally biased region" description="Low complexity" evidence="5">
    <location>
        <begin position="13"/>
        <end position="26"/>
    </location>
</feature>
<feature type="region of interest" description="Disordered" evidence="5">
    <location>
        <begin position="138"/>
        <end position="158"/>
    </location>
</feature>
<evidence type="ECO:0000313" key="6">
    <source>
        <dbReference type="EMBL" id="GAA2044530.1"/>
    </source>
</evidence>
<dbReference type="InterPro" id="IPR042119">
    <property type="entry name" value="QueA_dom2"/>
</dbReference>
<dbReference type="EMBL" id="BAAAQN010000037">
    <property type="protein sequence ID" value="GAA2044530.1"/>
    <property type="molecule type" value="Genomic_DNA"/>
</dbReference>
<feature type="region of interest" description="Disordered" evidence="5">
    <location>
        <begin position="13"/>
        <end position="32"/>
    </location>
</feature>
<dbReference type="Gene3D" id="2.40.10.240">
    <property type="entry name" value="QueA-like"/>
    <property type="match status" value="1"/>
</dbReference>
<evidence type="ECO:0000256" key="3">
    <source>
        <dbReference type="ARBA" id="ARBA00022691"/>
    </source>
</evidence>
<dbReference type="Gene3D" id="3.40.1780.10">
    <property type="entry name" value="QueA-like"/>
    <property type="match status" value="1"/>
</dbReference>
<organism evidence="6 7">
    <name type="scientific">Catenulispora yoronensis</name>
    <dbReference type="NCBI Taxonomy" id="450799"/>
    <lineage>
        <taxon>Bacteria</taxon>
        <taxon>Bacillati</taxon>
        <taxon>Actinomycetota</taxon>
        <taxon>Actinomycetes</taxon>
        <taxon>Catenulisporales</taxon>
        <taxon>Catenulisporaceae</taxon>
        <taxon>Catenulispora</taxon>
    </lineage>
</organism>
<dbReference type="SUPFAM" id="SSF111337">
    <property type="entry name" value="QueA-like"/>
    <property type="match status" value="1"/>
</dbReference>
<evidence type="ECO:0000256" key="1">
    <source>
        <dbReference type="ARBA" id="ARBA00022490"/>
    </source>
</evidence>
<reference evidence="7" key="1">
    <citation type="journal article" date="2019" name="Int. J. Syst. Evol. Microbiol.">
        <title>The Global Catalogue of Microorganisms (GCM) 10K type strain sequencing project: providing services to taxonomists for standard genome sequencing and annotation.</title>
        <authorList>
            <consortium name="The Broad Institute Genomics Platform"/>
            <consortium name="The Broad Institute Genome Sequencing Center for Infectious Disease"/>
            <person name="Wu L."/>
            <person name="Ma J."/>
        </authorList>
    </citation>
    <scope>NUCLEOTIDE SEQUENCE [LARGE SCALE GENOMIC DNA]</scope>
    <source>
        <strain evidence="7">JCM 16014</strain>
    </source>
</reference>
<dbReference type="PANTHER" id="PTHR30307">
    <property type="entry name" value="S-ADENOSYLMETHIONINE:TRNA RIBOSYLTRANSFERASE-ISOMERASE"/>
    <property type="match status" value="1"/>
</dbReference>
<evidence type="ECO:0000256" key="2">
    <source>
        <dbReference type="ARBA" id="ARBA00022679"/>
    </source>
</evidence>
<keyword evidence="4" id="KW-0671">Queuosine biosynthesis</keyword>
<dbReference type="PANTHER" id="PTHR30307:SF0">
    <property type="entry name" value="S-ADENOSYLMETHIONINE:TRNA RIBOSYLTRANSFERASE-ISOMERASE"/>
    <property type="match status" value="1"/>
</dbReference>
<evidence type="ECO:0000256" key="5">
    <source>
        <dbReference type="SAM" id="MobiDB-lite"/>
    </source>
</evidence>
<keyword evidence="3" id="KW-0949">S-adenosyl-L-methionine</keyword>
<proteinExistence type="predicted"/>
<dbReference type="RefSeq" id="WP_344668584.1">
    <property type="nucleotide sequence ID" value="NZ_BAAAQN010000037.1"/>
</dbReference>
<name>A0ABP5GDF7_9ACTN</name>
<evidence type="ECO:0000313" key="7">
    <source>
        <dbReference type="Proteomes" id="UP001500751"/>
    </source>
</evidence>
<dbReference type="Pfam" id="PF02547">
    <property type="entry name" value="Queuosine_synth"/>
    <property type="match status" value="1"/>
</dbReference>
<dbReference type="InterPro" id="IPR036100">
    <property type="entry name" value="QueA_sf"/>
</dbReference>
<sequence length="387" mass="41177">MTATLTATIHQARAAAAGARTPAQPGNPLGEGFRVAPDLLAGRPAESRGLNRDEVRLLVARGQGDDDPEVGHYIFADLPEVLEPGDLLVVNNSGTLPAALDAEDLDTGARLVLHVSTGTPDAPDAWIVELRRPTSDGATKPFALTAGSEDPPSPGRPGLRLRVTGGATVTLLRPYTHRLWVARLDLGASVADYLTRHGRAIRYDYVDRDWPIAAYQTVFAAIPGSAEMPSAARPFSADLVARLVAKGVHIAPITLHTGVASPEAHEKPYAEWYSVPEATADLVNLVRSRGGRVIAVGTTAVRALESAADEEGTVHASQGWTDLIITPDRGVRAVDGLITGFHEPEASHLLMLTAITGPALIRASYDAALANRYLWHEFGDVNLILNR</sequence>
<comment type="caution">
    <text evidence="6">The sequence shown here is derived from an EMBL/GenBank/DDBJ whole genome shotgun (WGS) entry which is preliminary data.</text>
</comment>
<accession>A0ABP5GDF7</accession>
<dbReference type="InterPro" id="IPR042118">
    <property type="entry name" value="QueA_dom1"/>
</dbReference>
<keyword evidence="1" id="KW-0963">Cytoplasm</keyword>
<dbReference type="InterPro" id="IPR003699">
    <property type="entry name" value="QueA"/>
</dbReference>
<keyword evidence="7" id="KW-1185">Reference proteome</keyword>